<evidence type="ECO:0000256" key="1">
    <source>
        <dbReference type="ARBA" id="ARBA00007039"/>
    </source>
</evidence>
<evidence type="ECO:0000256" key="6">
    <source>
        <dbReference type="RuleBase" id="RU003567"/>
    </source>
</evidence>
<evidence type="ECO:0000313" key="8">
    <source>
        <dbReference type="Proteomes" id="UP000563151"/>
    </source>
</evidence>
<dbReference type="GO" id="GO:0006515">
    <property type="term" value="P:protein quality control for misfolded or incompletely synthesized proteins"/>
    <property type="evidence" value="ECO:0007669"/>
    <property type="project" value="TreeGrafter"/>
</dbReference>
<gene>
    <name evidence="7" type="ORF">HGG79_06710</name>
</gene>
<keyword evidence="2" id="KW-0963">Cytoplasm</keyword>
<dbReference type="RefSeq" id="WP_015926200.1">
    <property type="nucleotide sequence ID" value="NZ_JAAZWO010000006.1"/>
</dbReference>
<comment type="caution">
    <text evidence="7">The sequence shown here is derived from an EMBL/GenBank/DDBJ whole genome shotgun (WGS) entry which is preliminary data.</text>
</comment>
<proteinExistence type="inferred from homology"/>
<dbReference type="SUPFAM" id="SSF52096">
    <property type="entry name" value="ClpP/crotonase"/>
    <property type="match status" value="1"/>
</dbReference>
<evidence type="ECO:0000256" key="4">
    <source>
        <dbReference type="ARBA" id="ARBA00022801"/>
    </source>
</evidence>
<evidence type="ECO:0000313" key="7">
    <source>
        <dbReference type="EMBL" id="MBC2397463.1"/>
    </source>
</evidence>
<dbReference type="CDD" id="cd07016">
    <property type="entry name" value="S14_ClpP_1"/>
    <property type="match status" value="1"/>
</dbReference>
<dbReference type="Pfam" id="PF00574">
    <property type="entry name" value="CLP_protease"/>
    <property type="match status" value="1"/>
</dbReference>
<dbReference type="AlphaFoldDB" id="A0A923J1K2"/>
<sequence length="229" mass="25441">MRKFWNWVRDSDEERTLYLNGVISEETWWGDEVTPKIFKDELLAGTGDITVWINSPGGDVFAAAQIYNMLMEYTGKVTVKIDGLAASAASVIAMAGGDVYMSPVSMLMIHNPSTIAIGDSEEMLRAKALLDEVKESIINAYELKTGLSRTKLSHLMDAESWMNANKAIELGFADKIMFMESETPDLTDSLIFSRMAVTNSLISKLPKQPKQKTGTPIESLDKRLSLILH</sequence>
<accession>A0A923J1K2</accession>
<evidence type="ECO:0000256" key="5">
    <source>
        <dbReference type="ARBA" id="ARBA00022825"/>
    </source>
</evidence>
<dbReference type="InterPro" id="IPR001907">
    <property type="entry name" value="ClpP"/>
</dbReference>
<keyword evidence="5" id="KW-0720">Serine protease</keyword>
<dbReference type="GO" id="GO:0004252">
    <property type="term" value="F:serine-type endopeptidase activity"/>
    <property type="evidence" value="ECO:0007669"/>
    <property type="project" value="InterPro"/>
</dbReference>
<dbReference type="NCBIfam" id="NF045542">
    <property type="entry name" value="Clp_rel_HeadMat"/>
    <property type="match status" value="1"/>
</dbReference>
<dbReference type="GO" id="GO:0004176">
    <property type="term" value="F:ATP-dependent peptidase activity"/>
    <property type="evidence" value="ECO:0007669"/>
    <property type="project" value="InterPro"/>
</dbReference>
<organism evidence="7 8">
    <name type="scientific">Clostridium tetanomorphum</name>
    <dbReference type="NCBI Taxonomy" id="1553"/>
    <lineage>
        <taxon>Bacteria</taxon>
        <taxon>Bacillati</taxon>
        <taxon>Bacillota</taxon>
        <taxon>Clostridia</taxon>
        <taxon>Eubacteriales</taxon>
        <taxon>Clostridiaceae</taxon>
        <taxon>Clostridium</taxon>
    </lineage>
</organism>
<dbReference type="Gene3D" id="3.90.226.10">
    <property type="entry name" value="2-enoyl-CoA Hydratase, Chain A, domain 1"/>
    <property type="match status" value="1"/>
</dbReference>
<comment type="similarity">
    <text evidence="1 6">Belongs to the peptidase S14 family.</text>
</comment>
<name>A0A923J1K2_CLOTT</name>
<dbReference type="InterPro" id="IPR023562">
    <property type="entry name" value="ClpP/TepA"/>
</dbReference>
<evidence type="ECO:0000256" key="2">
    <source>
        <dbReference type="ARBA" id="ARBA00022490"/>
    </source>
</evidence>
<dbReference type="PANTHER" id="PTHR10381">
    <property type="entry name" value="ATP-DEPENDENT CLP PROTEASE PROTEOLYTIC SUBUNIT"/>
    <property type="match status" value="1"/>
</dbReference>
<dbReference type="GO" id="GO:0051117">
    <property type="term" value="F:ATPase binding"/>
    <property type="evidence" value="ECO:0007669"/>
    <property type="project" value="TreeGrafter"/>
</dbReference>
<keyword evidence="4" id="KW-0378">Hydrolase</keyword>
<dbReference type="GO" id="GO:0009368">
    <property type="term" value="C:endopeptidase Clp complex"/>
    <property type="evidence" value="ECO:0007669"/>
    <property type="project" value="TreeGrafter"/>
</dbReference>
<dbReference type="PRINTS" id="PR00127">
    <property type="entry name" value="CLPPROTEASEP"/>
</dbReference>
<keyword evidence="8" id="KW-1185">Reference proteome</keyword>
<keyword evidence="3 7" id="KW-0645">Protease</keyword>
<dbReference type="EMBL" id="JAAZWO010000006">
    <property type="protein sequence ID" value="MBC2397463.1"/>
    <property type="molecule type" value="Genomic_DNA"/>
</dbReference>
<protein>
    <recommendedName>
        <fullName evidence="6">ATP-dependent Clp protease proteolytic subunit</fullName>
    </recommendedName>
</protein>
<dbReference type="InterPro" id="IPR029045">
    <property type="entry name" value="ClpP/crotonase-like_dom_sf"/>
</dbReference>
<dbReference type="PANTHER" id="PTHR10381:SF70">
    <property type="entry name" value="ATP-DEPENDENT CLP PROTEASE PROTEOLYTIC SUBUNIT"/>
    <property type="match status" value="1"/>
</dbReference>
<reference evidence="7 8" key="1">
    <citation type="submission" date="2020-04" db="EMBL/GenBank/DDBJ databases">
        <title>Genomic insights into acetone-butanol-ethanol (ABE) fermentation by sequencing solventogenic clostridia strains.</title>
        <authorList>
            <person name="Brown S."/>
        </authorList>
    </citation>
    <scope>NUCLEOTIDE SEQUENCE [LARGE SCALE GENOMIC DNA]</scope>
    <source>
        <strain evidence="7 8">DJ011</strain>
    </source>
</reference>
<evidence type="ECO:0000256" key="3">
    <source>
        <dbReference type="ARBA" id="ARBA00022670"/>
    </source>
</evidence>
<dbReference type="Proteomes" id="UP000563151">
    <property type="component" value="Unassembled WGS sequence"/>
</dbReference>